<comment type="catalytic activity">
    <reaction evidence="1">
        <text>RNA(n) + a ribonucleoside 5'-triphosphate = RNA(n+1) + diphosphate</text>
        <dbReference type="Rhea" id="RHEA:21248"/>
        <dbReference type="Rhea" id="RHEA-COMP:14527"/>
        <dbReference type="Rhea" id="RHEA-COMP:17342"/>
        <dbReference type="ChEBI" id="CHEBI:33019"/>
        <dbReference type="ChEBI" id="CHEBI:61557"/>
        <dbReference type="ChEBI" id="CHEBI:140395"/>
        <dbReference type="EC" id="2.7.7.48"/>
    </reaction>
</comment>
<dbReference type="PANTHER" id="PTHR23079">
    <property type="entry name" value="RNA-DEPENDENT RNA POLYMERASE"/>
    <property type="match status" value="1"/>
</dbReference>
<accession>A0ABR0D9I4</accession>
<feature type="domain" description="RDRP core" evidence="2">
    <location>
        <begin position="4"/>
        <end position="50"/>
    </location>
</feature>
<comment type="function">
    <text evidence="1">Probably involved in the RNA silencing pathway and required for the generation of small interfering RNAs (siRNAs).</text>
</comment>
<keyword evidence="1" id="KW-0696">RNA-directed RNA polymerase</keyword>
<dbReference type="PANTHER" id="PTHR23079:SF1">
    <property type="entry name" value="RNA-DEPENDENT RNA POLYMERASE 1"/>
    <property type="match status" value="1"/>
</dbReference>
<dbReference type="InterPro" id="IPR007855">
    <property type="entry name" value="RDRP"/>
</dbReference>
<keyword evidence="1" id="KW-0694">RNA-binding</keyword>
<dbReference type="InterPro" id="IPR057596">
    <property type="entry name" value="RDRP_core"/>
</dbReference>
<keyword evidence="4" id="KW-1185">Reference proteome</keyword>
<proteinExistence type="inferred from homology"/>
<keyword evidence="1" id="KW-0808">Transferase</keyword>
<gene>
    <name evidence="3" type="ORF">RD792_008568</name>
</gene>
<name>A0ABR0D9I4_9LAMI</name>
<comment type="similarity">
    <text evidence="1">Belongs to the RdRP family.</text>
</comment>
<evidence type="ECO:0000256" key="1">
    <source>
        <dbReference type="RuleBase" id="RU363098"/>
    </source>
</evidence>
<keyword evidence="1" id="KW-0548">Nucleotidyltransferase</keyword>
<sequence>MGCPLQNAIQMMRCLDETGTLEYGQLFVQYSKARNISSYLVEREVVVAKNTLGQHMGGPLHEARQMMGCLDETGNFEYGQVFVQYSKPENISIYLFEGEIVVAEFHVCIRVLFVF</sequence>
<organism evidence="3 4">
    <name type="scientific">Penstemon davidsonii</name>
    <dbReference type="NCBI Taxonomy" id="160366"/>
    <lineage>
        <taxon>Eukaryota</taxon>
        <taxon>Viridiplantae</taxon>
        <taxon>Streptophyta</taxon>
        <taxon>Embryophyta</taxon>
        <taxon>Tracheophyta</taxon>
        <taxon>Spermatophyta</taxon>
        <taxon>Magnoliopsida</taxon>
        <taxon>eudicotyledons</taxon>
        <taxon>Gunneridae</taxon>
        <taxon>Pentapetalae</taxon>
        <taxon>asterids</taxon>
        <taxon>lamiids</taxon>
        <taxon>Lamiales</taxon>
        <taxon>Plantaginaceae</taxon>
        <taxon>Cheloneae</taxon>
        <taxon>Penstemon</taxon>
    </lineage>
</organism>
<dbReference type="EC" id="2.7.7.48" evidence="1"/>
<dbReference type="Pfam" id="PF05183">
    <property type="entry name" value="RdRP"/>
    <property type="match status" value="1"/>
</dbReference>
<evidence type="ECO:0000259" key="2">
    <source>
        <dbReference type="Pfam" id="PF05183"/>
    </source>
</evidence>
<dbReference type="Proteomes" id="UP001291926">
    <property type="component" value="Unassembled WGS sequence"/>
</dbReference>
<keyword evidence="1" id="KW-0943">RNA-mediated gene silencing</keyword>
<reference evidence="3 4" key="1">
    <citation type="journal article" date="2023" name="bioRxiv">
        <title>Genome report: Whole genome sequence and annotation of Penstemon davidsonii.</title>
        <authorList>
            <person name="Ostevik K.L."/>
            <person name="Alabady M."/>
            <person name="Zhang M."/>
            <person name="Rausher M.D."/>
        </authorList>
    </citation>
    <scope>NUCLEOTIDE SEQUENCE [LARGE SCALE GENOMIC DNA]</scope>
    <source>
        <strain evidence="3">DNT005</strain>
        <tissue evidence="3">Whole leaf</tissue>
    </source>
</reference>
<evidence type="ECO:0000313" key="4">
    <source>
        <dbReference type="Proteomes" id="UP001291926"/>
    </source>
</evidence>
<dbReference type="EMBL" id="JAYDYQ010002533">
    <property type="protein sequence ID" value="KAK4485917.1"/>
    <property type="molecule type" value="Genomic_DNA"/>
</dbReference>
<evidence type="ECO:0000313" key="3">
    <source>
        <dbReference type="EMBL" id="KAK4485917.1"/>
    </source>
</evidence>
<comment type="caution">
    <text evidence="3">The sequence shown here is derived from an EMBL/GenBank/DDBJ whole genome shotgun (WGS) entry which is preliminary data.</text>
</comment>
<protein>
    <recommendedName>
        <fullName evidence="1">RNA-dependent RNA polymerase</fullName>
        <ecNumber evidence="1">2.7.7.48</ecNumber>
    </recommendedName>
</protein>